<dbReference type="GO" id="GO:0000978">
    <property type="term" value="F:RNA polymerase II cis-regulatory region sequence-specific DNA binding"/>
    <property type="evidence" value="ECO:0007669"/>
    <property type="project" value="TreeGrafter"/>
</dbReference>
<protein>
    <submittedName>
        <fullName evidence="11">Uncharacterized protein</fullName>
    </submittedName>
</protein>
<keyword evidence="8" id="KW-1133">Transmembrane helix</keyword>
<dbReference type="FunFam" id="1.10.10.60:FF:000060">
    <property type="entry name" value="MYB transcription factor"/>
    <property type="match status" value="1"/>
</dbReference>
<evidence type="ECO:0000256" key="1">
    <source>
        <dbReference type="ARBA" id="ARBA00004123"/>
    </source>
</evidence>
<dbReference type="PROSITE" id="PS51294">
    <property type="entry name" value="HTH_MYB"/>
    <property type="match status" value="1"/>
</dbReference>
<feature type="transmembrane region" description="Helical" evidence="8">
    <location>
        <begin position="112"/>
        <end position="135"/>
    </location>
</feature>
<dbReference type="Gene3D" id="1.10.10.60">
    <property type="entry name" value="Homeodomain-like"/>
    <property type="match status" value="1"/>
</dbReference>
<proteinExistence type="predicted"/>
<keyword evidence="12" id="KW-1185">Reference proteome</keyword>
<dbReference type="EMBL" id="JABCRI010000007">
    <property type="protein sequence ID" value="KAF8403043.1"/>
    <property type="molecule type" value="Genomic_DNA"/>
</dbReference>
<organism evidence="11 12">
    <name type="scientific">Tetracentron sinense</name>
    <name type="common">Spur-leaf</name>
    <dbReference type="NCBI Taxonomy" id="13715"/>
    <lineage>
        <taxon>Eukaryota</taxon>
        <taxon>Viridiplantae</taxon>
        <taxon>Streptophyta</taxon>
        <taxon>Embryophyta</taxon>
        <taxon>Tracheophyta</taxon>
        <taxon>Spermatophyta</taxon>
        <taxon>Magnoliopsida</taxon>
        <taxon>Trochodendrales</taxon>
        <taxon>Trochodendraceae</taxon>
        <taxon>Tetracentron</taxon>
    </lineage>
</organism>
<dbReference type="InterPro" id="IPR017930">
    <property type="entry name" value="Myb_dom"/>
</dbReference>
<evidence type="ECO:0000256" key="4">
    <source>
        <dbReference type="ARBA" id="ARBA00023125"/>
    </source>
</evidence>
<accession>A0A834ZCX2</accession>
<keyword evidence="8" id="KW-0472">Membrane</keyword>
<dbReference type="Proteomes" id="UP000655225">
    <property type="component" value="Unassembled WGS sequence"/>
</dbReference>
<evidence type="ECO:0000259" key="10">
    <source>
        <dbReference type="PROSITE" id="PS51294"/>
    </source>
</evidence>
<keyword evidence="4" id="KW-0238">DNA-binding</keyword>
<dbReference type="SMART" id="SM00717">
    <property type="entry name" value="SANT"/>
    <property type="match status" value="1"/>
</dbReference>
<name>A0A834ZCX2_TETSI</name>
<comment type="subcellular location">
    <subcellularLocation>
        <location evidence="1">Nucleus</location>
    </subcellularLocation>
</comment>
<sequence length="447" mass="47744">MKMEEIAGAGNGTGDGACNGAGGDGEGGNGGGVGVGDGSGSSSRVGSGSEDRVKGPWCPEEDAILSRLVSKFGARNWSLIARGISGRSGKSCRLRWCNQLDPCVKRKPFTELVFASSAVTVFCLHVPLHVLIALLEFGYLFCSRYGGFLFDLSFTKEYSVRASAFKKCCFVSGLDFSFHEREDKFRSASCDMLEDASLDKVKASSEETLSCGDVNSFRSLEGQDVVSSLENISYQHEDNAQTKEDHCSTEAKDPPTLFRPVARVSAFSVYNPFDGPTSGSPLSRTDPVHEPSIQISKLDAGIYKLLKGVCGEPLVPPWCSHGCCAAQSGEHSQSSLLGPEFVEYKEHPPFSSHELASIATDLSNIAWLKCGLENSGASGASVSNNAAGWTVSQGAQVQMGNLELHTKNDHVRFEEGRNKLTGIVTELLSTQMARQPFALPAKVGGLS</sequence>
<dbReference type="PROSITE" id="PS50090">
    <property type="entry name" value="MYB_LIKE"/>
    <property type="match status" value="1"/>
</dbReference>
<dbReference type="OrthoDB" id="2143914at2759"/>
<keyword evidence="3" id="KW-0805">Transcription regulation</keyword>
<evidence type="ECO:0000256" key="8">
    <source>
        <dbReference type="SAM" id="Phobius"/>
    </source>
</evidence>
<evidence type="ECO:0000256" key="2">
    <source>
        <dbReference type="ARBA" id="ARBA00022737"/>
    </source>
</evidence>
<dbReference type="PANTHER" id="PTHR45614">
    <property type="entry name" value="MYB PROTEIN-RELATED"/>
    <property type="match status" value="1"/>
</dbReference>
<feature type="domain" description="Myb-like" evidence="9">
    <location>
        <begin position="49"/>
        <end position="100"/>
    </location>
</feature>
<evidence type="ECO:0000313" key="12">
    <source>
        <dbReference type="Proteomes" id="UP000655225"/>
    </source>
</evidence>
<feature type="domain" description="HTH myb-type" evidence="10">
    <location>
        <begin position="49"/>
        <end position="104"/>
    </location>
</feature>
<reference evidence="11 12" key="1">
    <citation type="submission" date="2020-04" db="EMBL/GenBank/DDBJ databases">
        <title>Plant Genome Project.</title>
        <authorList>
            <person name="Zhang R.-G."/>
        </authorList>
    </citation>
    <scope>NUCLEOTIDE SEQUENCE [LARGE SCALE GENOMIC DNA]</scope>
    <source>
        <strain evidence="11">YNK0</strain>
        <tissue evidence="11">Leaf</tissue>
    </source>
</reference>
<dbReference type="SUPFAM" id="SSF46689">
    <property type="entry name" value="Homeodomain-like"/>
    <property type="match status" value="1"/>
</dbReference>
<dbReference type="CDD" id="cd00167">
    <property type="entry name" value="SANT"/>
    <property type="match status" value="1"/>
</dbReference>
<evidence type="ECO:0000259" key="9">
    <source>
        <dbReference type="PROSITE" id="PS50090"/>
    </source>
</evidence>
<dbReference type="InterPro" id="IPR009057">
    <property type="entry name" value="Homeodomain-like_sf"/>
</dbReference>
<keyword evidence="8" id="KW-0812">Transmembrane</keyword>
<gene>
    <name evidence="11" type="ORF">HHK36_011138</name>
</gene>
<dbReference type="PANTHER" id="PTHR45614:SF25">
    <property type="entry name" value="MYB PROTEIN"/>
    <property type="match status" value="1"/>
</dbReference>
<dbReference type="InterPro" id="IPR050560">
    <property type="entry name" value="MYB_TF"/>
</dbReference>
<dbReference type="InterPro" id="IPR001005">
    <property type="entry name" value="SANT/Myb"/>
</dbReference>
<evidence type="ECO:0000256" key="7">
    <source>
        <dbReference type="SAM" id="MobiDB-lite"/>
    </source>
</evidence>
<keyword evidence="5" id="KW-0804">Transcription</keyword>
<evidence type="ECO:0000256" key="5">
    <source>
        <dbReference type="ARBA" id="ARBA00023163"/>
    </source>
</evidence>
<comment type="caution">
    <text evidence="11">The sequence shown here is derived from an EMBL/GenBank/DDBJ whole genome shotgun (WGS) entry which is preliminary data.</text>
</comment>
<dbReference type="GO" id="GO:0005634">
    <property type="term" value="C:nucleus"/>
    <property type="evidence" value="ECO:0007669"/>
    <property type="project" value="UniProtKB-SubCell"/>
</dbReference>
<evidence type="ECO:0000256" key="3">
    <source>
        <dbReference type="ARBA" id="ARBA00023015"/>
    </source>
</evidence>
<evidence type="ECO:0000256" key="6">
    <source>
        <dbReference type="ARBA" id="ARBA00023242"/>
    </source>
</evidence>
<keyword evidence="2" id="KW-0677">Repeat</keyword>
<dbReference type="AlphaFoldDB" id="A0A834ZCX2"/>
<evidence type="ECO:0000313" key="11">
    <source>
        <dbReference type="EMBL" id="KAF8403043.1"/>
    </source>
</evidence>
<keyword evidence="6" id="KW-0539">Nucleus</keyword>
<dbReference type="GO" id="GO:0000981">
    <property type="term" value="F:DNA-binding transcription factor activity, RNA polymerase II-specific"/>
    <property type="evidence" value="ECO:0007669"/>
    <property type="project" value="TreeGrafter"/>
</dbReference>
<feature type="region of interest" description="Disordered" evidence="7">
    <location>
        <begin position="1"/>
        <end position="56"/>
    </location>
</feature>
<feature type="compositionally biased region" description="Gly residues" evidence="7">
    <location>
        <begin position="9"/>
        <end position="39"/>
    </location>
</feature>
<dbReference type="Pfam" id="PF00249">
    <property type="entry name" value="Myb_DNA-binding"/>
    <property type="match status" value="1"/>
</dbReference>